<reference evidence="1 2" key="1">
    <citation type="journal article" date="2013" name="ISME J.">
        <title>A metabolic model for members of the genus Tetrasphaera involved in enhanced biological phosphorus removal.</title>
        <authorList>
            <person name="Kristiansen R."/>
            <person name="Nguyen H.T.T."/>
            <person name="Saunders A.M."/>
            <person name="Nielsen J.L."/>
            <person name="Wimmer R."/>
            <person name="Le V.Q."/>
            <person name="McIlroy S.J."/>
            <person name="Petrovski S."/>
            <person name="Seviour R.J."/>
            <person name="Calteau A."/>
            <person name="Nielsen K.L."/>
            <person name="Nielsen P.H."/>
        </authorList>
    </citation>
    <scope>NUCLEOTIDE SEQUENCE [LARGE SCALE GENOMIC DNA]</scope>
    <source>
        <strain evidence="1 2">Lp2</strain>
    </source>
</reference>
<evidence type="ECO:0000313" key="1">
    <source>
        <dbReference type="EMBL" id="CCH70373.1"/>
    </source>
</evidence>
<dbReference type="HOGENOM" id="CLU_045011_13_1_11"/>
<name>N0E092_9MICO</name>
<sequence length="226" mass="24148">MRDLAAVLWDMDGTLVDTEPYWIQGEHEVVESFGGTWTDELSHQLVGQDLRVSAGIMRANSPITWDVERIVDELLGKVIRRVDEHVPWRPGARELLASLRASGIPCVLVTMSWTSLATAVVDNLPEGTFTHLVTGDVVAHGKPHPEPYLAACRLLGVQPAQCVALEDSPTGVRSAVDAGVPTVAIPHILPVPTRAGSVQVDTLAGIDTAGLTGLWRAAAQSSPTTT</sequence>
<dbReference type="PRINTS" id="PR00413">
    <property type="entry name" value="HADHALOGNASE"/>
</dbReference>
<dbReference type="STRING" id="1193181.BN10_560066"/>
<dbReference type="CDD" id="cd07505">
    <property type="entry name" value="HAD_BPGM-like"/>
    <property type="match status" value="1"/>
</dbReference>
<dbReference type="InterPro" id="IPR041492">
    <property type="entry name" value="HAD_2"/>
</dbReference>
<dbReference type="Gene3D" id="3.40.50.1000">
    <property type="entry name" value="HAD superfamily/HAD-like"/>
    <property type="match status" value="1"/>
</dbReference>
<keyword evidence="1" id="KW-0378">Hydrolase</keyword>
<accession>N0E092</accession>
<dbReference type="PANTHER" id="PTHR18901">
    <property type="entry name" value="2-DEOXYGLUCOSE-6-PHOSPHATE PHOSPHATASE 2"/>
    <property type="match status" value="1"/>
</dbReference>
<dbReference type="RefSeq" id="WP_010850222.1">
    <property type="nucleotide sequence ID" value="NZ_HF570956.1"/>
</dbReference>
<dbReference type="InterPro" id="IPR006439">
    <property type="entry name" value="HAD-SF_hydro_IA"/>
</dbReference>
<gene>
    <name evidence="1" type="ORF">BN10_560066</name>
</gene>
<evidence type="ECO:0000313" key="2">
    <source>
        <dbReference type="Proteomes" id="UP000013167"/>
    </source>
</evidence>
<dbReference type="SFLD" id="SFLDG01129">
    <property type="entry name" value="C1.5:_HAD__Beta-PGM__Phosphata"/>
    <property type="match status" value="1"/>
</dbReference>
<dbReference type="InterPro" id="IPR023198">
    <property type="entry name" value="PGP-like_dom2"/>
</dbReference>
<proteinExistence type="predicted"/>
<dbReference type="SUPFAM" id="SSF56784">
    <property type="entry name" value="HAD-like"/>
    <property type="match status" value="1"/>
</dbReference>
<protein>
    <submittedName>
        <fullName evidence="1">Hydrolase</fullName>
    </submittedName>
</protein>
<dbReference type="InterPro" id="IPR036412">
    <property type="entry name" value="HAD-like_sf"/>
</dbReference>
<dbReference type="Gene3D" id="1.10.150.240">
    <property type="entry name" value="Putative phosphatase, domain 2"/>
    <property type="match status" value="1"/>
</dbReference>
<dbReference type="Proteomes" id="UP000013167">
    <property type="component" value="Unassembled WGS sequence"/>
</dbReference>
<dbReference type="eggNOG" id="COG0637">
    <property type="taxonomic scope" value="Bacteria"/>
</dbReference>
<dbReference type="PANTHER" id="PTHR18901:SF38">
    <property type="entry name" value="PSEUDOURIDINE-5'-PHOSPHATASE"/>
    <property type="match status" value="1"/>
</dbReference>
<dbReference type="Pfam" id="PF13419">
    <property type="entry name" value="HAD_2"/>
    <property type="match status" value="1"/>
</dbReference>
<dbReference type="NCBIfam" id="TIGR01509">
    <property type="entry name" value="HAD-SF-IA-v3"/>
    <property type="match status" value="1"/>
</dbReference>
<comment type="caution">
    <text evidence="1">The sequence shown here is derived from an EMBL/GenBank/DDBJ whole genome shotgun (WGS) entry which is preliminary data.</text>
</comment>
<dbReference type="SFLD" id="SFLDS00003">
    <property type="entry name" value="Haloacid_Dehalogenase"/>
    <property type="match status" value="1"/>
</dbReference>
<keyword evidence="2" id="KW-1185">Reference proteome</keyword>
<organism evidence="1 2">
    <name type="scientific">Phycicoccus elongatus Lp2</name>
    <dbReference type="NCBI Taxonomy" id="1193181"/>
    <lineage>
        <taxon>Bacteria</taxon>
        <taxon>Bacillati</taxon>
        <taxon>Actinomycetota</taxon>
        <taxon>Actinomycetes</taxon>
        <taxon>Micrococcales</taxon>
        <taxon>Intrasporangiaceae</taxon>
        <taxon>Phycicoccus</taxon>
    </lineage>
</organism>
<dbReference type="GO" id="GO:0016787">
    <property type="term" value="F:hydrolase activity"/>
    <property type="evidence" value="ECO:0007669"/>
    <property type="project" value="UniProtKB-KW"/>
</dbReference>
<dbReference type="InterPro" id="IPR023214">
    <property type="entry name" value="HAD_sf"/>
</dbReference>
<dbReference type="AlphaFoldDB" id="N0E092"/>
<dbReference type="EMBL" id="CAIZ01000126">
    <property type="protein sequence ID" value="CCH70373.1"/>
    <property type="molecule type" value="Genomic_DNA"/>
</dbReference>